<comment type="caution">
    <text evidence="1">The sequence shown here is derived from an EMBL/GenBank/DDBJ whole genome shotgun (WGS) entry which is preliminary data.</text>
</comment>
<reference evidence="1 2" key="1">
    <citation type="journal article" date="2024" name="Chem. Sci.">
        <title>Discovery of megapolipeptins by genome mining of a Burkholderiales bacteria collection.</title>
        <authorList>
            <person name="Paulo B.S."/>
            <person name="Recchia M.J.J."/>
            <person name="Lee S."/>
            <person name="Fergusson C.H."/>
            <person name="Romanowski S.B."/>
            <person name="Hernandez A."/>
            <person name="Krull N."/>
            <person name="Liu D.Y."/>
            <person name="Cavanagh H."/>
            <person name="Bos A."/>
            <person name="Gray C.A."/>
            <person name="Murphy B.T."/>
            <person name="Linington R.G."/>
            <person name="Eustaquio A.S."/>
        </authorList>
    </citation>
    <scope>NUCLEOTIDE SEQUENCE [LARGE SCALE GENOMIC DNA]</scope>
    <source>
        <strain evidence="1 2">RL18-126-BIB-B</strain>
    </source>
</reference>
<evidence type="ECO:0000313" key="1">
    <source>
        <dbReference type="EMBL" id="MFM0106736.1"/>
    </source>
</evidence>
<proteinExistence type="predicted"/>
<protein>
    <submittedName>
        <fullName evidence="1">Uncharacterized protein</fullName>
    </submittedName>
</protein>
<sequence length="341" mass="38828">MTRPAMFPTDQVKHAQSDTLRTCEDEADKVVAHFIRLSSFRQLNMEIRTLPEKNRITFFEVQYFVNAGKQGTAKNVLLVTYSTERDRLRAKTDKSVQHRVRFDLSIDREIYRKAKRHLGIEAGEAIKQEIRRLKKEEKIITCFGIRQVHYAKPHRYSPGKAFHTRQLDPNNQVLVFIKPDNTFNAQFNWEGQSISVIVKPHEGELSENQSVGVGYYTSASADAELLEHLSAWKQQKSAAPKEESDELPASAIEAEEVRMDCEDADNSALDSETTERPISTQSQRPRSITPKRATKNQKQRVSLSDEAIFDEICRNSPFASSTDHHDTKIGTVIALPAWLSG</sequence>
<dbReference type="EMBL" id="JAQQDW010000061">
    <property type="protein sequence ID" value="MFM0106736.1"/>
    <property type="molecule type" value="Genomic_DNA"/>
</dbReference>
<organism evidence="1 2">
    <name type="scientific">Paraburkholderia rhynchosiae</name>
    <dbReference type="NCBI Taxonomy" id="487049"/>
    <lineage>
        <taxon>Bacteria</taxon>
        <taxon>Pseudomonadati</taxon>
        <taxon>Pseudomonadota</taxon>
        <taxon>Betaproteobacteria</taxon>
        <taxon>Burkholderiales</taxon>
        <taxon>Burkholderiaceae</taxon>
        <taxon>Paraburkholderia</taxon>
    </lineage>
</organism>
<name>A0ACC7NME1_9BURK</name>
<accession>A0ACC7NME1</accession>
<evidence type="ECO:0000313" key="2">
    <source>
        <dbReference type="Proteomes" id="UP001629235"/>
    </source>
</evidence>
<dbReference type="Proteomes" id="UP001629235">
    <property type="component" value="Unassembled WGS sequence"/>
</dbReference>
<keyword evidence="2" id="KW-1185">Reference proteome</keyword>
<gene>
    <name evidence="1" type="ORF">PQR01_25415</name>
</gene>